<dbReference type="GO" id="GO:0005506">
    <property type="term" value="F:iron ion binding"/>
    <property type="evidence" value="ECO:0007669"/>
    <property type="project" value="TreeGrafter"/>
</dbReference>
<comment type="similarity">
    <text evidence="1">Belongs to the HesB/IscA family.</text>
</comment>
<dbReference type="GO" id="GO:0051537">
    <property type="term" value="F:2 iron, 2 sulfur cluster binding"/>
    <property type="evidence" value="ECO:0007669"/>
    <property type="project" value="TreeGrafter"/>
</dbReference>
<sequence length="260" mass="28380">MGRCDRPTTLSAFSFSYFHQRDSCTLSKMTRSPFSPTVARRLSQQPTRLFSTSRPAFRLSASSVGEISTHRQSTRLNPNTSLYKFVAPRSVNRFSLPQPVATFSTSPVRPAAKVVQNPRTGDDGETLMIGISPRAVERLREITDPSTSPSATKEENPYHHLRITVTSGGCHGFQYMMSLESASKIDAEEDTIFEGDADPSEISTDAAGEAKVVMDESSLELLSGSTVDYTTELIGSQFKIVDNPRATSNCGCGTSFDVTD</sequence>
<evidence type="ECO:0000313" key="3">
    <source>
        <dbReference type="EMBL" id="KAJ5242877.1"/>
    </source>
</evidence>
<dbReference type="SUPFAM" id="SSF89360">
    <property type="entry name" value="HesB-like domain"/>
    <property type="match status" value="1"/>
</dbReference>
<dbReference type="InterPro" id="IPR016092">
    <property type="entry name" value="ATAP"/>
</dbReference>
<dbReference type="GO" id="GO:0051539">
    <property type="term" value="F:4 iron, 4 sulfur cluster binding"/>
    <property type="evidence" value="ECO:0007669"/>
    <property type="project" value="TreeGrafter"/>
</dbReference>
<dbReference type="GO" id="GO:0016226">
    <property type="term" value="P:iron-sulfur cluster assembly"/>
    <property type="evidence" value="ECO:0007669"/>
    <property type="project" value="InterPro"/>
</dbReference>
<evidence type="ECO:0000256" key="1">
    <source>
        <dbReference type="ARBA" id="ARBA00006718"/>
    </source>
</evidence>
<dbReference type="GeneID" id="81379291"/>
<dbReference type="RefSeq" id="XP_056505881.1">
    <property type="nucleotide sequence ID" value="XM_056640124.1"/>
</dbReference>
<proteinExistence type="inferred from homology"/>
<dbReference type="Gene3D" id="2.60.300.12">
    <property type="entry name" value="HesB-like domain"/>
    <property type="match status" value="1"/>
</dbReference>
<dbReference type="AlphaFoldDB" id="A0A9W9PFL7"/>
<reference evidence="3" key="2">
    <citation type="journal article" date="2023" name="IMA Fungus">
        <title>Comparative genomic study of the Penicillium genus elucidates a diverse pangenome and 15 lateral gene transfer events.</title>
        <authorList>
            <person name="Petersen C."/>
            <person name="Sorensen T."/>
            <person name="Nielsen M.R."/>
            <person name="Sondergaard T.E."/>
            <person name="Sorensen J.L."/>
            <person name="Fitzpatrick D.A."/>
            <person name="Frisvad J.C."/>
            <person name="Nielsen K.L."/>
        </authorList>
    </citation>
    <scope>NUCLEOTIDE SEQUENCE</scope>
    <source>
        <strain evidence="3">IBT 23319</strain>
    </source>
</reference>
<dbReference type="NCBIfam" id="TIGR00049">
    <property type="entry name" value="iron-sulfur cluster assembly accessory protein"/>
    <property type="match status" value="1"/>
</dbReference>
<protein>
    <recommendedName>
        <fullName evidence="2">Core domain-containing protein</fullName>
    </recommendedName>
</protein>
<gene>
    <name evidence="3" type="ORF">N7469_001204</name>
</gene>
<accession>A0A9W9PFL7</accession>
<dbReference type="OrthoDB" id="1938621at2759"/>
<evidence type="ECO:0000259" key="2">
    <source>
        <dbReference type="Pfam" id="PF01521"/>
    </source>
</evidence>
<dbReference type="PANTHER" id="PTHR43011:SF1">
    <property type="entry name" value="IRON-SULFUR CLUSTER ASSEMBLY 2 HOMOLOG, MITOCHONDRIAL"/>
    <property type="match status" value="1"/>
</dbReference>
<comment type="caution">
    <text evidence="3">The sequence shown here is derived from an EMBL/GenBank/DDBJ whole genome shotgun (WGS) entry which is preliminary data.</text>
</comment>
<organism evidence="3 4">
    <name type="scientific">Penicillium citrinum</name>
    <dbReference type="NCBI Taxonomy" id="5077"/>
    <lineage>
        <taxon>Eukaryota</taxon>
        <taxon>Fungi</taxon>
        <taxon>Dikarya</taxon>
        <taxon>Ascomycota</taxon>
        <taxon>Pezizomycotina</taxon>
        <taxon>Eurotiomycetes</taxon>
        <taxon>Eurotiomycetidae</taxon>
        <taxon>Eurotiales</taxon>
        <taxon>Aspergillaceae</taxon>
        <taxon>Penicillium</taxon>
    </lineage>
</organism>
<feature type="domain" description="Core" evidence="2">
    <location>
        <begin position="129"/>
        <end position="253"/>
    </location>
</feature>
<dbReference type="Proteomes" id="UP001147733">
    <property type="component" value="Unassembled WGS sequence"/>
</dbReference>
<dbReference type="InterPro" id="IPR035903">
    <property type="entry name" value="HesB-like_dom_sf"/>
</dbReference>
<keyword evidence="4" id="KW-1185">Reference proteome</keyword>
<dbReference type="EMBL" id="JAPQKT010000001">
    <property type="protein sequence ID" value="KAJ5242877.1"/>
    <property type="molecule type" value="Genomic_DNA"/>
</dbReference>
<evidence type="ECO:0000313" key="4">
    <source>
        <dbReference type="Proteomes" id="UP001147733"/>
    </source>
</evidence>
<dbReference type="PANTHER" id="PTHR43011">
    <property type="entry name" value="IRON-SULFUR CLUSTER ASSEMBLY 2 HOMOLOG, MITOCHONDRIAL"/>
    <property type="match status" value="1"/>
</dbReference>
<name>A0A9W9PFL7_PENCI</name>
<dbReference type="InterPro" id="IPR000361">
    <property type="entry name" value="ATAP_core_dom"/>
</dbReference>
<reference evidence="3" key="1">
    <citation type="submission" date="2022-11" db="EMBL/GenBank/DDBJ databases">
        <authorList>
            <person name="Petersen C."/>
        </authorList>
    </citation>
    <scope>NUCLEOTIDE SEQUENCE</scope>
    <source>
        <strain evidence="3">IBT 23319</strain>
    </source>
</reference>
<dbReference type="GO" id="GO:0005739">
    <property type="term" value="C:mitochondrion"/>
    <property type="evidence" value="ECO:0007669"/>
    <property type="project" value="TreeGrafter"/>
</dbReference>
<dbReference type="Pfam" id="PF01521">
    <property type="entry name" value="Fe-S_biosyn"/>
    <property type="match status" value="1"/>
</dbReference>
<dbReference type="FunFam" id="2.60.300.12:FF:000014">
    <property type="entry name" value="Iron-sulfur cluster assembly accessory protein Isa2, putative"/>
    <property type="match status" value="1"/>
</dbReference>